<evidence type="ECO:0000259" key="9">
    <source>
        <dbReference type="Pfam" id="PF00662"/>
    </source>
</evidence>
<feature type="transmembrane region" description="Helical" evidence="7">
    <location>
        <begin position="6"/>
        <end position="24"/>
    </location>
</feature>
<feature type="transmembrane region" description="Helical" evidence="7">
    <location>
        <begin position="350"/>
        <end position="368"/>
    </location>
</feature>
<feature type="transmembrane region" description="Helical" evidence="7">
    <location>
        <begin position="657"/>
        <end position="677"/>
    </location>
</feature>
<proteinExistence type="predicted"/>
<dbReference type="InterPro" id="IPR052175">
    <property type="entry name" value="ComplexI-like_HydComp"/>
</dbReference>
<dbReference type="PRINTS" id="PR01434">
    <property type="entry name" value="NADHDHGNASE5"/>
</dbReference>
<evidence type="ECO:0000313" key="10">
    <source>
        <dbReference type="EMBL" id="EGP93479.1"/>
    </source>
</evidence>
<accession>F9CW27</accession>
<dbReference type="InterPro" id="IPR001750">
    <property type="entry name" value="ND/Mrp_TM"/>
</dbReference>
<comment type="caution">
    <text evidence="10">The sequence shown here is derived from an EMBL/GenBank/DDBJ whole genome shotgun (WGS) entry which is preliminary data.</text>
</comment>
<organism evidence="10 11">
    <name type="scientific">Nitrosarchaeum koreense MY1</name>
    <dbReference type="NCBI Taxonomy" id="1001994"/>
    <lineage>
        <taxon>Archaea</taxon>
        <taxon>Nitrososphaerota</taxon>
        <taxon>Nitrososphaeria</taxon>
        <taxon>Nitrosopumilales</taxon>
        <taxon>Nitrosopumilaceae</taxon>
        <taxon>Nitrosarchaeum</taxon>
    </lineage>
</organism>
<evidence type="ECO:0000313" key="11">
    <source>
        <dbReference type="Proteomes" id="UP000004440"/>
    </source>
</evidence>
<keyword evidence="11" id="KW-1185">Reference proteome</keyword>
<dbReference type="Pfam" id="PF00361">
    <property type="entry name" value="Proton_antipo_M"/>
    <property type="match status" value="1"/>
</dbReference>
<evidence type="ECO:0000256" key="4">
    <source>
        <dbReference type="ARBA" id="ARBA00022989"/>
    </source>
</evidence>
<evidence type="ECO:0000256" key="7">
    <source>
        <dbReference type="SAM" id="Phobius"/>
    </source>
</evidence>
<dbReference type="STRING" id="1001994.MY1_0716"/>
<feature type="transmembrane region" description="Helical" evidence="7">
    <location>
        <begin position="320"/>
        <end position="344"/>
    </location>
</feature>
<feature type="transmembrane region" description="Helical" evidence="7">
    <location>
        <begin position="111"/>
        <end position="130"/>
    </location>
</feature>
<keyword evidence="2" id="KW-1003">Cell membrane</keyword>
<keyword evidence="3 7" id="KW-0812">Transmembrane</keyword>
<keyword evidence="6 7" id="KW-0472">Membrane</keyword>
<reference evidence="10 11" key="1">
    <citation type="journal article" date="2011" name="J. Bacteriol.">
        <title>Genome Sequence of an Ammonia-Oxidizing Soil Archaeon, "Candidatus Nitrosoarchaeum koreensis" MY1.</title>
        <authorList>
            <person name="Kim B.K."/>
            <person name="Jung M.Y."/>
            <person name="Yu D.S."/>
            <person name="Park S.J."/>
            <person name="Oh T.K."/>
            <person name="Rhee S.K."/>
            <person name="Kim J.F."/>
        </authorList>
    </citation>
    <scope>NUCLEOTIDE SEQUENCE [LARGE SCALE GENOMIC DNA]</scope>
    <source>
        <strain evidence="10 11">MY1</strain>
    </source>
</reference>
<dbReference type="PATRIC" id="fig|1001994.6.peg.700"/>
<evidence type="ECO:0000256" key="3">
    <source>
        <dbReference type="ARBA" id="ARBA00022692"/>
    </source>
</evidence>
<dbReference type="AlphaFoldDB" id="F9CW27"/>
<dbReference type="RefSeq" id="WP_007550241.1">
    <property type="nucleotide sequence ID" value="NZ_AFPU01000001.1"/>
</dbReference>
<feature type="transmembrane region" description="Helical" evidence="7">
    <location>
        <begin position="166"/>
        <end position="187"/>
    </location>
</feature>
<feature type="domain" description="NADH:quinone oxidoreductase/Mrp antiporter transmembrane" evidence="8">
    <location>
        <begin position="131"/>
        <end position="424"/>
    </location>
</feature>
<feature type="domain" description="NADH-Ubiquinone oxidoreductase (complex I) chain 5 N-terminal" evidence="9">
    <location>
        <begin position="70"/>
        <end position="101"/>
    </location>
</feature>
<dbReference type="GO" id="GO:0016491">
    <property type="term" value="F:oxidoreductase activity"/>
    <property type="evidence" value="ECO:0007669"/>
    <property type="project" value="UniProtKB-KW"/>
</dbReference>
<name>F9CW27_9ARCH</name>
<protein>
    <submittedName>
        <fullName evidence="10">NADH dehydrogenase (Quinone)</fullName>
    </submittedName>
</protein>
<dbReference type="InterPro" id="IPR001516">
    <property type="entry name" value="Proton_antipo_N"/>
</dbReference>
<feature type="transmembrane region" description="Helical" evidence="7">
    <location>
        <begin position="244"/>
        <end position="265"/>
    </location>
</feature>
<dbReference type="Pfam" id="PF00662">
    <property type="entry name" value="Proton_antipo_N"/>
    <property type="match status" value="1"/>
</dbReference>
<dbReference type="GO" id="GO:0005886">
    <property type="term" value="C:plasma membrane"/>
    <property type="evidence" value="ECO:0007669"/>
    <property type="project" value="UniProtKB-SubCell"/>
</dbReference>
<feature type="transmembrane region" description="Helical" evidence="7">
    <location>
        <begin position="533"/>
        <end position="556"/>
    </location>
</feature>
<dbReference type="Proteomes" id="UP000004440">
    <property type="component" value="Unassembled WGS sequence"/>
</dbReference>
<feature type="transmembrane region" description="Helical" evidence="7">
    <location>
        <begin position="389"/>
        <end position="409"/>
    </location>
</feature>
<sequence>MAENLFIVYAIFAFFSLGATLGLFTRGQKHHTYFTYIPSAFASLLTIILSVVVFSSENTHLTFFNIQHLFDFEIFIDGVSAFFLLIIGLISFAVSIYSLSYSKKFDDKKNNSALGMLFNIFILSMILVVISNNVFFFLIFWELMSLTSFFLVIYEHENKNNLKSGLIYLVMTHLGTGFIFASFILMYTQTGSFSFDSFRDVTIIPQYVKDIAFVLAFVGFGTKAGMVPLHTWLPKAHPSAPSNVSALMSAVMLKIAIYGIVRHLFDFNAVDGSPDYVWLGIGIIIVGSISALVGILYALIENDIKRALAFSSIENVGIIFIGLGFSVVFAAFHLQALSVLSFIASMFHTLNHSIFKGLLFMTAGSVYYSTHTKNIEELGGLIKKMPWTAMMFLIGSIAIVGLPPLNGFISEWLTLQSLLAVFQIPSNILQVSLAFTILVFALTIGLAGATFVRLFGITFLSKGRSTKAVNAVEVPKFMLIGKAILASSCVLLGILPFIGMNLIVSAFNLPYMSSSPFETISITNTSNSNFASLMMPGMLVILASVFVGVFVFVRIIGGKTKTIKYGTWDCGFGNLSEKTQYTATSLAEPIRRIFGVFYKPHNEVDVDFYTKENFYLKKSINVISTTKNIFDEKLYGKTISGSLFVLNKIRKIQSGKVNAYILYIMITLITLLLFVGFGTHE</sequence>
<feature type="transmembrane region" description="Helical" evidence="7">
    <location>
        <begin position="136"/>
        <end position="154"/>
    </location>
</feature>
<feature type="transmembrane region" description="Helical" evidence="7">
    <location>
        <begin position="36"/>
        <end position="54"/>
    </location>
</feature>
<feature type="transmembrane region" description="Helical" evidence="7">
    <location>
        <begin position="483"/>
        <end position="507"/>
    </location>
</feature>
<feature type="transmembrane region" description="Helical" evidence="7">
    <location>
        <begin position="277"/>
        <end position="300"/>
    </location>
</feature>
<feature type="transmembrane region" description="Helical" evidence="7">
    <location>
        <begin position="74"/>
        <end position="99"/>
    </location>
</feature>
<keyword evidence="4 7" id="KW-1133">Transmembrane helix</keyword>
<evidence type="ECO:0000259" key="8">
    <source>
        <dbReference type="Pfam" id="PF00361"/>
    </source>
</evidence>
<dbReference type="OrthoDB" id="371891at2157"/>
<keyword evidence="5" id="KW-0560">Oxidoreductase</keyword>
<dbReference type="PANTHER" id="PTHR42682">
    <property type="entry name" value="HYDROGENASE-4 COMPONENT F"/>
    <property type="match status" value="1"/>
</dbReference>
<dbReference type="PANTHER" id="PTHR42682:SF3">
    <property type="entry name" value="FORMATE HYDROGENLYASE SUBUNIT 3-RELATED"/>
    <property type="match status" value="1"/>
</dbReference>
<evidence type="ECO:0000256" key="1">
    <source>
        <dbReference type="ARBA" id="ARBA00004651"/>
    </source>
</evidence>
<dbReference type="EMBL" id="AFPU01000001">
    <property type="protein sequence ID" value="EGP93479.1"/>
    <property type="molecule type" value="Genomic_DNA"/>
</dbReference>
<feature type="transmembrane region" description="Helical" evidence="7">
    <location>
        <begin position="429"/>
        <end position="455"/>
    </location>
</feature>
<evidence type="ECO:0000256" key="2">
    <source>
        <dbReference type="ARBA" id="ARBA00022475"/>
    </source>
</evidence>
<evidence type="ECO:0000256" key="6">
    <source>
        <dbReference type="ARBA" id="ARBA00023136"/>
    </source>
</evidence>
<gene>
    <name evidence="10" type="ORF">MY1_0716</name>
</gene>
<evidence type="ECO:0000256" key="5">
    <source>
        <dbReference type="ARBA" id="ARBA00023002"/>
    </source>
</evidence>
<feature type="transmembrane region" description="Helical" evidence="7">
    <location>
        <begin position="207"/>
        <end position="232"/>
    </location>
</feature>
<comment type="subcellular location">
    <subcellularLocation>
        <location evidence="1">Cell membrane</location>
        <topology evidence="1">Multi-pass membrane protein</topology>
    </subcellularLocation>
</comment>